<dbReference type="Proteomes" id="UP000245506">
    <property type="component" value="Unassembled WGS sequence"/>
</dbReference>
<organism evidence="1 2">
    <name type="scientific">Leucothrix arctica</name>
    <dbReference type="NCBI Taxonomy" id="1481894"/>
    <lineage>
        <taxon>Bacteria</taxon>
        <taxon>Pseudomonadati</taxon>
        <taxon>Pseudomonadota</taxon>
        <taxon>Gammaproteobacteria</taxon>
        <taxon>Thiotrichales</taxon>
        <taxon>Thiotrichaceae</taxon>
        <taxon>Leucothrix</taxon>
    </lineage>
</organism>
<evidence type="ECO:0000313" key="1">
    <source>
        <dbReference type="EMBL" id="PWQ98325.1"/>
    </source>
</evidence>
<dbReference type="RefSeq" id="WP_109822166.1">
    <property type="nucleotide sequence ID" value="NZ_QGKL01000012.1"/>
</dbReference>
<comment type="caution">
    <text evidence="1">The sequence shown here is derived from an EMBL/GenBank/DDBJ whole genome shotgun (WGS) entry which is preliminary data.</text>
</comment>
<protein>
    <recommendedName>
        <fullName evidence="3">DUF945 domain-containing protein</fullName>
    </recommendedName>
</protein>
<dbReference type="InterPro" id="IPR010352">
    <property type="entry name" value="DUF945"/>
</dbReference>
<evidence type="ECO:0000313" key="2">
    <source>
        <dbReference type="Proteomes" id="UP000245506"/>
    </source>
</evidence>
<dbReference type="OrthoDB" id="5621794at2"/>
<name>A0A317CID5_9GAMM</name>
<evidence type="ECO:0008006" key="3">
    <source>
        <dbReference type="Google" id="ProtNLM"/>
    </source>
</evidence>
<proteinExistence type="predicted"/>
<accession>A0A317CID5</accession>
<sequence>MKKLLIAVPLIAIVGGAAAPFVIGSKVESAAKQYIELGNQQMEKALAANPQLSEAKFELDSYEKGYLNAKATGKVTFTANLNLNGAKTYTIPFTSDVKHGPYLGDAGFGASSIVTRPDLSGFDLPESINEDTIIMSTIIGFAGDMKNNAVIAPISFENDGANLDFAGAVINSVSPDAKNRSTFTGDAAIQQLKITPSNGEAFVLKPFTIDMEGKGEADLSSGTYSVSSSAIEGVIGDDEGSFSLQKMDAKGTYKDAEGTDVFSVGSAEVSFSDIEIKSENLPEAIKLPKLSFSSAVEQNSGTDFDIHAKYSATLDPSLMQMMRSPVDVQTAEIGIKLKGFSIEVMEQYQALIEQLVEAGDQGQAAAEAIQGKALGIAQLLVKNASSANLEIHAKSTEGDLDADVDVGFKPGLELSETELMGLMGAPDPSRLLAILVGRGDVSLAKGITDKAGVTPMIQMMAADFVTLDGETFKSDVKITDGKLLINGNPLPMMGGM</sequence>
<dbReference type="EMBL" id="QGKL01000012">
    <property type="protein sequence ID" value="PWQ98325.1"/>
    <property type="molecule type" value="Genomic_DNA"/>
</dbReference>
<dbReference type="Pfam" id="PF06097">
    <property type="entry name" value="DUF945"/>
    <property type="match status" value="1"/>
</dbReference>
<reference evidence="1 2" key="1">
    <citation type="submission" date="2018-05" db="EMBL/GenBank/DDBJ databases">
        <title>Leucothrix arctica sp. nov., isolated from Arctic seawater.</title>
        <authorList>
            <person name="Choi A."/>
            <person name="Baek K."/>
        </authorList>
    </citation>
    <scope>NUCLEOTIDE SEQUENCE [LARGE SCALE GENOMIC DNA]</scope>
    <source>
        <strain evidence="1 2">IMCC9719</strain>
    </source>
</reference>
<keyword evidence="2" id="KW-1185">Reference proteome</keyword>
<gene>
    <name evidence="1" type="ORF">DKT75_04115</name>
</gene>
<dbReference type="AlphaFoldDB" id="A0A317CID5"/>